<dbReference type="Proteomes" id="UP000614811">
    <property type="component" value="Unassembled WGS sequence"/>
</dbReference>
<accession>A0A918RUT4</accession>
<evidence type="ECO:0000313" key="2">
    <source>
        <dbReference type="Proteomes" id="UP000614811"/>
    </source>
</evidence>
<sequence length="283" mass="30571">MNKGISLLASVIVGGIFSIYTTNTLAATHYAYIVDTGYQVHYVSSTGESTVKSKPYFALSVSATPDGGAWAVSTDSGDRDRGGNLLKLLPKGSTEWKTIAIEGDIEVSRVSSDFKGNAYVIDGETQQIHHIDTTGKILKDYVDETPFFSVSAAFTSNSPINNQLWGVCAKPDGKIDSPLYYKVDDQDWRKRGLGARAISGYWMISDEGRVVMAGTNNTKPQPKSPRDMASSISVSRSGTIWVVSQEPNMQKGGAMLKIWDAKGIESKNWITVPNIGATSVSAL</sequence>
<protein>
    <submittedName>
        <fullName evidence="1">Uncharacterized protein</fullName>
    </submittedName>
</protein>
<dbReference type="RefSeq" id="WP_189401490.1">
    <property type="nucleotide sequence ID" value="NZ_BMXA01000004.1"/>
</dbReference>
<evidence type="ECO:0000313" key="1">
    <source>
        <dbReference type="EMBL" id="GHA13512.1"/>
    </source>
</evidence>
<gene>
    <name evidence="1" type="ORF">GCM10008090_24060</name>
</gene>
<reference evidence="1" key="1">
    <citation type="journal article" date="2014" name="Int. J. Syst. Evol. Microbiol.">
        <title>Complete genome sequence of Corynebacterium casei LMG S-19264T (=DSM 44701T), isolated from a smear-ripened cheese.</title>
        <authorList>
            <consortium name="US DOE Joint Genome Institute (JGI-PGF)"/>
            <person name="Walter F."/>
            <person name="Albersmeier A."/>
            <person name="Kalinowski J."/>
            <person name="Ruckert C."/>
        </authorList>
    </citation>
    <scope>NUCLEOTIDE SEQUENCE</scope>
    <source>
        <strain evidence="1">KCTC 12711</strain>
    </source>
</reference>
<name>A0A918RUT4_9GAMM</name>
<dbReference type="SUPFAM" id="SSF101898">
    <property type="entry name" value="NHL repeat"/>
    <property type="match status" value="1"/>
</dbReference>
<keyword evidence="2" id="KW-1185">Reference proteome</keyword>
<organism evidence="1 2">
    <name type="scientific">Arenicella chitinivorans</name>
    <dbReference type="NCBI Taxonomy" id="1329800"/>
    <lineage>
        <taxon>Bacteria</taxon>
        <taxon>Pseudomonadati</taxon>
        <taxon>Pseudomonadota</taxon>
        <taxon>Gammaproteobacteria</taxon>
        <taxon>Arenicellales</taxon>
        <taxon>Arenicellaceae</taxon>
        <taxon>Arenicella</taxon>
    </lineage>
</organism>
<proteinExistence type="predicted"/>
<comment type="caution">
    <text evidence="1">The sequence shown here is derived from an EMBL/GenBank/DDBJ whole genome shotgun (WGS) entry which is preliminary data.</text>
</comment>
<reference evidence="1" key="2">
    <citation type="submission" date="2020-09" db="EMBL/GenBank/DDBJ databases">
        <authorList>
            <person name="Sun Q."/>
            <person name="Kim S."/>
        </authorList>
    </citation>
    <scope>NUCLEOTIDE SEQUENCE</scope>
    <source>
        <strain evidence="1">KCTC 12711</strain>
    </source>
</reference>
<dbReference type="EMBL" id="BMXA01000004">
    <property type="protein sequence ID" value="GHA13512.1"/>
    <property type="molecule type" value="Genomic_DNA"/>
</dbReference>
<dbReference type="AlphaFoldDB" id="A0A918RUT4"/>